<dbReference type="InterPro" id="IPR044399">
    <property type="entry name" value="Mb-like_M"/>
</dbReference>
<name>A0A158RAW8_THECL</name>
<dbReference type="OrthoDB" id="5857092at2759"/>
<dbReference type="Proteomes" id="UP000276776">
    <property type="component" value="Unassembled WGS sequence"/>
</dbReference>
<reference evidence="3" key="1">
    <citation type="submission" date="2016-04" db="UniProtKB">
        <authorList>
            <consortium name="WormBaseParasite"/>
        </authorList>
    </citation>
    <scope>IDENTIFICATION</scope>
</reference>
<dbReference type="STRING" id="103827.A0A158RAW8"/>
<evidence type="ECO:0000313" key="2">
    <source>
        <dbReference type="Proteomes" id="UP000276776"/>
    </source>
</evidence>
<evidence type="ECO:0000313" key="1">
    <source>
        <dbReference type="EMBL" id="VDM96325.1"/>
    </source>
</evidence>
<proteinExistence type="predicted"/>
<keyword evidence="2" id="KW-1185">Reference proteome</keyword>
<dbReference type="InterPro" id="IPR012292">
    <property type="entry name" value="Globin/Proto"/>
</dbReference>
<dbReference type="AlphaFoldDB" id="A0A158RAW8"/>
<dbReference type="Gene3D" id="1.10.490.10">
    <property type="entry name" value="Globins"/>
    <property type="match status" value="1"/>
</dbReference>
<evidence type="ECO:0000313" key="3">
    <source>
        <dbReference type="WBParaSite" id="TCLT_0000108101-mRNA-1"/>
    </source>
</evidence>
<dbReference type="SUPFAM" id="SSF46458">
    <property type="entry name" value="Globin-like"/>
    <property type="match status" value="1"/>
</dbReference>
<protein>
    <submittedName>
        <fullName evidence="3">GLOBIN domain-containing protein</fullName>
    </submittedName>
</protein>
<organism evidence="3">
    <name type="scientific">Thelazia callipaeda</name>
    <name type="common">Oriental eyeworm</name>
    <name type="synonym">Parasitic nematode</name>
    <dbReference type="NCBI Taxonomy" id="103827"/>
    <lineage>
        <taxon>Eukaryota</taxon>
        <taxon>Metazoa</taxon>
        <taxon>Ecdysozoa</taxon>
        <taxon>Nematoda</taxon>
        <taxon>Chromadorea</taxon>
        <taxon>Rhabditida</taxon>
        <taxon>Spirurina</taxon>
        <taxon>Spiruromorpha</taxon>
        <taxon>Thelazioidea</taxon>
        <taxon>Thelaziidae</taxon>
        <taxon>Thelazia</taxon>
    </lineage>
</organism>
<reference evidence="1 2" key="2">
    <citation type="submission" date="2018-11" db="EMBL/GenBank/DDBJ databases">
        <authorList>
            <consortium name="Pathogen Informatics"/>
        </authorList>
    </citation>
    <scope>NUCLEOTIDE SEQUENCE [LARGE SCALE GENOMIC DNA]</scope>
</reference>
<dbReference type="InterPro" id="IPR009050">
    <property type="entry name" value="Globin-like_sf"/>
</dbReference>
<gene>
    <name evidence="1" type="ORF">TCLT_LOCUS1082</name>
</gene>
<dbReference type="GO" id="GO:0020037">
    <property type="term" value="F:heme binding"/>
    <property type="evidence" value="ECO:0007669"/>
    <property type="project" value="InterPro"/>
</dbReference>
<accession>A0A158RAW8</accession>
<dbReference type="WBParaSite" id="TCLT_0000108101-mRNA-1">
    <property type="protein sequence ID" value="TCLT_0000108101-mRNA-1"/>
    <property type="gene ID" value="TCLT_0000108101"/>
</dbReference>
<dbReference type="GO" id="GO:0019825">
    <property type="term" value="F:oxygen binding"/>
    <property type="evidence" value="ECO:0007669"/>
    <property type="project" value="InterPro"/>
</dbReference>
<dbReference type="EMBL" id="UYYF01000115">
    <property type="protein sequence ID" value="VDM96325.1"/>
    <property type="molecule type" value="Genomic_DNA"/>
</dbReference>
<dbReference type="CDD" id="cd01040">
    <property type="entry name" value="Mb-like"/>
    <property type="match status" value="1"/>
</dbReference>
<sequence>MEKVFAKMAETAEVMPIFYKSAFLSCVEDKRRSKILAHNWKNEKLLGNKPQTIKTVRDHAHLLADFLHNIISMMFDSKVEKNPLALEQIARTHLRLEPLGFQRTLWIQFGESLAEVMFSEECVRAYPHAPSAWSLLSITISDHLHALAKRSRSLQIMPISRTLPITFDQKPKMVNQQKLVPSSSSLDAVSSQADKSFSRQCRDQISLDPNVIDYFRTDSSQSDSYIPDQKLPSLLETITSVQPQLSQVFFPSKFSISTPIFPNSTDSSVATTRHELASSLDSVVNSSLIKNCVRITRV</sequence>